<reference evidence="3" key="1">
    <citation type="journal article" date="2020" name="BMC Genomics">
        <title>Correction to: Identification and distribution of gene clusters required for synthesis of sphingolipid metabolism inhibitors in diverse species of the filamentous fungus Fusarium.</title>
        <authorList>
            <person name="Kim H.S."/>
            <person name="Lohmar J.M."/>
            <person name="Busman M."/>
            <person name="Brown D.W."/>
            <person name="Naumann T.A."/>
            <person name="Divon H.H."/>
            <person name="Lysoe E."/>
            <person name="Uhlig S."/>
            <person name="Proctor R.H."/>
        </authorList>
    </citation>
    <scope>NUCLEOTIDE SEQUENCE</scope>
    <source>
        <strain evidence="3">NRRL 20472</strain>
    </source>
</reference>
<dbReference type="AlphaFoldDB" id="A0A8H4U602"/>
<evidence type="ECO:0000256" key="1">
    <source>
        <dbReference type="ARBA" id="ARBA00038376"/>
    </source>
</evidence>
<dbReference type="EMBL" id="JABEXW010000120">
    <property type="protein sequence ID" value="KAF4970470.1"/>
    <property type="molecule type" value="Genomic_DNA"/>
</dbReference>
<reference evidence="3" key="2">
    <citation type="submission" date="2020-05" db="EMBL/GenBank/DDBJ databases">
        <authorList>
            <person name="Kim H.-S."/>
            <person name="Proctor R.H."/>
            <person name="Brown D.W."/>
        </authorList>
    </citation>
    <scope>NUCLEOTIDE SEQUENCE</scope>
    <source>
        <strain evidence="3">NRRL 20472</strain>
    </source>
</reference>
<organism evidence="3 4">
    <name type="scientific">Fusarium sarcochroum</name>
    <dbReference type="NCBI Taxonomy" id="1208366"/>
    <lineage>
        <taxon>Eukaryota</taxon>
        <taxon>Fungi</taxon>
        <taxon>Dikarya</taxon>
        <taxon>Ascomycota</taxon>
        <taxon>Pezizomycotina</taxon>
        <taxon>Sordariomycetes</taxon>
        <taxon>Hypocreomycetidae</taxon>
        <taxon>Hypocreales</taxon>
        <taxon>Nectriaceae</taxon>
        <taxon>Fusarium</taxon>
        <taxon>Fusarium lateritium species complex</taxon>
    </lineage>
</organism>
<name>A0A8H4U602_9HYPO</name>
<dbReference type="GO" id="GO:0042602">
    <property type="term" value="F:riboflavin reductase (NADPH) activity"/>
    <property type="evidence" value="ECO:0007669"/>
    <property type="project" value="TreeGrafter"/>
</dbReference>
<gene>
    <name evidence="3" type="ORF">FSARC_2489</name>
</gene>
<keyword evidence="4" id="KW-1185">Reference proteome</keyword>
<evidence type="ECO:0000259" key="2">
    <source>
        <dbReference type="Pfam" id="PF13460"/>
    </source>
</evidence>
<evidence type="ECO:0000313" key="4">
    <source>
        <dbReference type="Proteomes" id="UP000622797"/>
    </source>
</evidence>
<dbReference type="InterPro" id="IPR051606">
    <property type="entry name" value="Polyketide_Oxido-like"/>
</dbReference>
<protein>
    <recommendedName>
        <fullName evidence="2">NAD(P)-binding domain-containing protein</fullName>
    </recommendedName>
</protein>
<dbReference type="Gene3D" id="3.40.50.720">
    <property type="entry name" value="NAD(P)-binding Rossmann-like Domain"/>
    <property type="match status" value="1"/>
</dbReference>
<dbReference type="PANTHER" id="PTHR43355">
    <property type="entry name" value="FLAVIN REDUCTASE (NADPH)"/>
    <property type="match status" value="1"/>
</dbReference>
<dbReference type="GO" id="GO:0004074">
    <property type="term" value="F:biliverdin reductase [NAD(P)H] activity"/>
    <property type="evidence" value="ECO:0007669"/>
    <property type="project" value="TreeGrafter"/>
</dbReference>
<dbReference type="Pfam" id="PF13460">
    <property type="entry name" value="NAD_binding_10"/>
    <property type="match status" value="1"/>
</dbReference>
<feature type="domain" description="NAD(P)-binding" evidence="2">
    <location>
        <begin position="7"/>
        <end position="175"/>
    </location>
</feature>
<dbReference type="InterPro" id="IPR036291">
    <property type="entry name" value="NAD(P)-bd_dom_sf"/>
</dbReference>
<evidence type="ECO:0000313" key="3">
    <source>
        <dbReference type="EMBL" id="KAF4970470.1"/>
    </source>
</evidence>
<dbReference type="InterPro" id="IPR016040">
    <property type="entry name" value="NAD(P)-bd_dom"/>
</dbReference>
<proteinExistence type="inferred from homology"/>
<comment type="similarity">
    <text evidence="1">Belongs to the avfA family.</text>
</comment>
<dbReference type="Proteomes" id="UP000622797">
    <property type="component" value="Unassembled WGS sequence"/>
</dbReference>
<sequence length="198" mass="21476">MHILLLGASDHNSSQILQSALSRNYTVTVLVRHELGTSYHPNLTLVTGSPTSQHDLEAALQTPTPPEAVIVALGHDDVLESITQALLNAIKGVQFRNQSKGFVSSPQGVKASCLSMPLPFRLVFSPTDAMRIGPDDHTRVDSIVRESGLPFALARPPRLIREPRKSVRASPGDGRSAAWLAAVTRASWLVHSPRKQVQ</sequence>
<dbReference type="SUPFAM" id="SSF51735">
    <property type="entry name" value="NAD(P)-binding Rossmann-fold domains"/>
    <property type="match status" value="1"/>
</dbReference>
<dbReference type="OrthoDB" id="419598at2759"/>
<accession>A0A8H4U602</accession>
<comment type="caution">
    <text evidence="3">The sequence shown here is derived from an EMBL/GenBank/DDBJ whole genome shotgun (WGS) entry which is preliminary data.</text>
</comment>
<dbReference type="PANTHER" id="PTHR43355:SF2">
    <property type="entry name" value="FLAVIN REDUCTASE (NADPH)"/>
    <property type="match status" value="1"/>
</dbReference>